<dbReference type="InterPro" id="IPR027417">
    <property type="entry name" value="P-loop_NTPase"/>
</dbReference>
<sequence length="224" mass="24377">MSDVLSARNLRKRFVDGERELRVLDGIDLDIRKGERVAVVGRSGTGKSTLLHILAGLADPDIGEVRVAGQSMTSASSDGRAAIRNQYMGFVYQFHHLLPEFSALENVAMPLIVSGRTSLESEERAKNLLDAVDLTERVGHRPHQLSGGERQRVALARAMATEPDILLADEPTGNLDRENASRVMKLIADMSTATGTAFIVVTHDASIADKMNRSFVLEDGKLNA</sequence>
<dbReference type="GO" id="GO:0005524">
    <property type="term" value="F:ATP binding"/>
    <property type="evidence" value="ECO:0007669"/>
    <property type="project" value="UniProtKB-KW"/>
</dbReference>
<dbReference type="Pfam" id="PF00005">
    <property type="entry name" value="ABC_tran"/>
    <property type="match status" value="1"/>
</dbReference>
<dbReference type="PANTHER" id="PTHR24220">
    <property type="entry name" value="IMPORT ATP-BINDING PROTEIN"/>
    <property type="match status" value="1"/>
</dbReference>
<evidence type="ECO:0000256" key="1">
    <source>
        <dbReference type="ARBA" id="ARBA00005417"/>
    </source>
</evidence>
<evidence type="ECO:0000256" key="5">
    <source>
        <dbReference type="ARBA" id="ARBA00022840"/>
    </source>
</evidence>
<evidence type="ECO:0000256" key="2">
    <source>
        <dbReference type="ARBA" id="ARBA00022448"/>
    </source>
</evidence>
<dbReference type="GO" id="GO:0016887">
    <property type="term" value="F:ATP hydrolysis activity"/>
    <property type="evidence" value="ECO:0007669"/>
    <property type="project" value="InterPro"/>
</dbReference>
<dbReference type="PROSITE" id="PS00211">
    <property type="entry name" value="ABC_TRANSPORTER_1"/>
    <property type="match status" value="1"/>
</dbReference>
<evidence type="ECO:0000256" key="6">
    <source>
        <dbReference type="ARBA" id="ARBA00022967"/>
    </source>
</evidence>
<dbReference type="Gene3D" id="3.40.50.300">
    <property type="entry name" value="P-loop containing nucleotide triphosphate hydrolases"/>
    <property type="match status" value="1"/>
</dbReference>
<dbReference type="SMART" id="SM00382">
    <property type="entry name" value="AAA"/>
    <property type="match status" value="1"/>
</dbReference>
<feature type="domain" description="ABC transporter" evidence="8">
    <location>
        <begin position="5"/>
        <end position="224"/>
    </location>
</feature>
<dbReference type="GO" id="GO:0044874">
    <property type="term" value="P:lipoprotein localization to outer membrane"/>
    <property type="evidence" value="ECO:0007669"/>
    <property type="project" value="TreeGrafter"/>
</dbReference>
<dbReference type="SUPFAM" id="SSF52540">
    <property type="entry name" value="P-loop containing nucleoside triphosphate hydrolases"/>
    <property type="match status" value="1"/>
</dbReference>
<evidence type="ECO:0000256" key="7">
    <source>
        <dbReference type="ARBA" id="ARBA00023136"/>
    </source>
</evidence>
<dbReference type="AlphaFoldDB" id="E7C777"/>
<dbReference type="InterPro" id="IPR015854">
    <property type="entry name" value="ABC_transpr_LolD-like"/>
</dbReference>
<keyword evidence="5" id="KW-0067">ATP-binding</keyword>
<dbReference type="GO" id="GO:0089705">
    <property type="term" value="P:protein localization to outer membrane"/>
    <property type="evidence" value="ECO:0007669"/>
    <property type="project" value="TreeGrafter"/>
</dbReference>
<protein>
    <submittedName>
        <fullName evidence="9">ABC-type antimicrobial peptide transport system, ATPase component</fullName>
    </submittedName>
</protein>
<dbReference type="GO" id="GO:0022857">
    <property type="term" value="F:transmembrane transporter activity"/>
    <property type="evidence" value="ECO:0007669"/>
    <property type="project" value="TreeGrafter"/>
</dbReference>
<evidence type="ECO:0000313" key="9">
    <source>
        <dbReference type="EMBL" id="ADI23301.1"/>
    </source>
</evidence>
<dbReference type="PROSITE" id="PS50893">
    <property type="entry name" value="ABC_TRANSPORTER_2"/>
    <property type="match status" value="1"/>
</dbReference>
<reference evidence="9" key="1">
    <citation type="submission" date="2010-01" db="EMBL/GenBank/DDBJ databases">
        <title>Genome fragments of uncultured bacteria from the North Pacific subtropical Gyre.</title>
        <authorList>
            <person name="Pham V.D."/>
            <person name="Delong E.F."/>
        </authorList>
    </citation>
    <scope>NUCLEOTIDE SEQUENCE</scope>
</reference>
<dbReference type="InterPro" id="IPR017911">
    <property type="entry name" value="MacB-like_ATP-bd"/>
</dbReference>
<keyword evidence="4" id="KW-0547">Nucleotide-binding</keyword>
<keyword evidence="2" id="KW-0813">Transport</keyword>
<keyword evidence="3" id="KW-1003">Cell membrane</keyword>
<dbReference type="CDD" id="cd03255">
    <property type="entry name" value="ABC_MJ0796_LolCDE_FtsE"/>
    <property type="match status" value="1"/>
</dbReference>
<evidence type="ECO:0000256" key="3">
    <source>
        <dbReference type="ARBA" id="ARBA00022475"/>
    </source>
</evidence>
<dbReference type="InterPro" id="IPR003593">
    <property type="entry name" value="AAA+_ATPase"/>
</dbReference>
<evidence type="ECO:0000259" key="8">
    <source>
        <dbReference type="PROSITE" id="PS50893"/>
    </source>
</evidence>
<dbReference type="FunFam" id="3.40.50.300:FF:000230">
    <property type="entry name" value="Lipoprotein-releasing system ATP-binding protein LolD"/>
    <property type="match status" value="1"/>
</dbReference>
<proteinExistence type="inferred from homology"/>
<dbReference type="PANTHER" id="PTHR24220:SF689">
    <property type="entry name" value="LIPOPROTEIN-RELEASING SYSTEM ATP-BINDING PROTEIN LOLD"/>
    <property type="match status" value="1"/>
</dbReference>
<dbReference type="InterPro" id="IPR003439">
    <property type="entry name" value="ABC_transporter-like_ATP-bd"/>
</dbReference>
<keyword evidence="7" id="KW-0472">Membrane</keyword>
<organism evidence="9">
    <name type="scientific">uncultured actinobacterium HF0770_13M05</name>
    <dbReference type="NCBI Taxonomy" id="723605"/>
    <lineage>
        <taxon>Bacteria</taxon>
        <taxon>Bacillati</taxon>
        <taxon>Actinomycetota</taxon>
        <taxon>Actinomycetes</taxon>
        <taxon>marine Actinobacteria clade</taxon>
        <taxon>environmental samples</taxon>
    </lineage>
</organism>
<comment type="similarity">
    <text evidence="1">Belongs to the ABC transporter superfamily.</text>
</comment>
<dbReference type="GO" id="GO:0005886">
    <property type="term" value="C:plasma membrane"/>
    <property type="evidence" value="ECO:0007669"/>
    <property type="project" value="TreeGrafter"/>
</dbReference>
<accession>E7C777</accession>
<name>E7C777_9ACTN</name>
<dbReference type="EMBL" id="GU568010">
    <property type="protein sequence ID" value="ADI23301.1"/>
    <property type="molecule type" value="Genomic_DNA"/>
</dbReference>
<evidence type="ECO:0000256" key="4">
    <source>
        <dbReference type="ARBA" id="ARBA00022741"/>
    </source>
</evidence>
<keyword evidence="6" id="KW-1278">Translocase</keyword>
<dbReference type="InterPro" id="IPR017871">
    <property type="entry name" value="ABC_transporter-like_CS"/>
</dbReference>